<dbReference type="PANTHER" id="PTHR43792">
    <property type="entry name" value="GNAT FAMILY, PUTATIVE (AFU_ORTHOLOGUE AFUA_3G00765)-RELATED-RELATED"/>
    <property type="match status" value="1"/>
</dbReference>
<evidence type="ECO:0000313" key="2">
    <source>
        <dbReference type="EMBL" id="GAA4125697.1"/>
    </source>
</evidence>
<dbReference type="Gene3D" id="3.40.630.30">
    <property type="match status" value="1"/>
</dbReference>
<proteinExistence type="predicted"/>
<reference evidence="3" key="1">
    <citation type="journal article" date="2019" name="Int. J. Syst. Evol. Microbiol.">
        <title>The Global Catalogue of Microorganisms (GCM) 10K type strain sequencing project: providing services to taxonomists for standard genome sequencing and annotation.</title>
        <authorList>
            <consortium name="The Broad Institute Genomics Platform"/>
            <consortium name="The Broad Institute Genome Sequencing Center for Infectious Disease"/>
            <person name="Wu L."/>
            <person name="Ma J."/>
        </authorList>
    </citation>
    <scope>NUCLEOTIDE SEQUENCE [LARGE SCALE GENOMIC DNA]</scope>
    <source>
        <strain evidence="3">JCM 16703</strain>
    </source>
</reference>
<comment type="caution">
    <text evidence="2">The sequence shown here is derived from an EMBL/GenBank/DDBJ whole genome shotgun (WGS) entry which is preliminary data.</text>
</comment>
<gene>
    <name evidence="2" type="ORF">GCM10022215_34380</name>
</gene>
<dbReference type="SUPFAM" id="SSF55729">
    <property type="entry name" value="Acyl-CoA N-acyltransferases (Nat)"/>
    <property type="match status" value="1"/>
</dbReference>
<dbReference type="RefSeq" id="WP_344734698.1">
    <property type="nucleotide sequence ID" value="NZ_BAAAZH010000028.1"/>
</dbReference>
<keyword evidence="3" id="KW-1185">Reference proteome</keyword>
<evidence type="ECO:0000313" key="3">
    <source>
        <dbReference type="Proteomes" id="UP001501495"/>
    </source>
</evidence>
<accession>A0ABP7XTM1</accession>
<dbReference type="InterPro" id="IPR000182">
    <property type="entry name" value="GNAT_dom"/>
</dbReference>
<evidence type="ECO:0000259" key="1">
    <source>
        <dbReference type="PROSITE" id="PS51186"/>
    </source>
</evidence>
<sequence>MTSDRRPALTDLSWPLTGERVLLRPAGPDDLEATWAYWRDPQVTHWLPAAPADLTAHRERFLHPARLPHTLIVEVDGAVVGEAMLRVENSWAQAEVAAEALGTHAEIGWVLAGEVHGRGLGTEVAGLLLRIAFDALAMHRVTAVCFAGNTPSWRLMERLGMRREAHAQDDALHRTLGWCDSFTYALTRSEWRAG</sequence>
<organism evidence="2 3">
    <name type="scientific">Nocardioides fonticola</name>
    <dbReference type="NCBI Taxonomy" id="450363"/>
    <lineage>
        <taxon>Bacteria</taxon>
        <taxon>Bacillati</taxon>
        <taxon>Actinomycetota</taxon>
        <taxon>Actinomycetes</taxon>
        <taxon>Propionibacteriales</taxon>
        <taxon>Nocardioidaceae</taxon>
        <taxon>Nocardioides</taxon>
    </lineage>
</organism>
<dbReference type="EMBL" id="BAAAZH010000028">
    <property type="protein sequence ID" value="GAA4125697.1"/>
    <property type="molecule type" value="Genomic_DNA"/>
</dbReference>
<dbReference type="Pfam" id="PF13302">
    <property type="entry name" value="Acetyltransf_3"/>
    <property type="match status" value="1"/>
</dbReference>
<name>A0ABP7XTM1_9ACTN</name>
<dbReference type="InterPro" id="IPR051531">
    <property type="entry name" value="N-acetyltransferase"/>
</dbReference>
<dbReference type="Proteomes" id="UP001501495">
    <property type="component" value="Unassembled WGS sequence"/>
</dbReference>
<feature type="domain" description="N-acetyltransferase" evidence="1">
    <location>
        <begin position="21"/>
        <end position="189"/>
    </location>
</feature>
<protein>
    <submittedName>
        <fullName evidence="2">GNAT family protein</fullName>
    </submittedName>
</protein>
<dbReference type="InterPro" id="IPR016181">
    <property type="entry name" value="Acyl_CoA_acyltransferase"/>
</dbReference>
<dbReference type="PROSITE" id="PS51186">
    <property type="entry name" value="GNAT"/>
    <property type="match status" value="1"/>
</dbReference>